<sequence>MVSYAKDPRCTAMAEALVPLLRRSGLEGAGGFGGSCQVNLGDEEAVGLGGVELIRAAVRKAARRLGWKVTTIGLIGTRHGTMVVVQDVREVPEEHLAVLNDAMNERMRAALHKTPRVAMPSSQRVGISNNDGLAASLVP</sequence>
<gene>
    <name evidence="1" type="ORF">AB0A76_31525</name>
</gene>
<evidence type="ECO:0000313" key="1">
    <source>
        <dbReference type="EMBL" id="MEU7297677.1"/>
    </source>
</evidence>
<organism evidence="1 2">
    <name type="scientific">Streptomyces exfoliatus</name>
    <name type="common">Streptomyces hydrogenans</name>
    <dbReference type="NCBI Taxonomy" id="1905"/>
    <lineage>
        <taxon>Bacteria</taxon>
        <taxon>Bacillati</taxon>
        <taxon>Actinomycetota</taxon>
        <taxon>Actinomycetes</taxon>
        <taxon>Kitasatosporales</taxon>
        <taxon>Streptomycetaceae</taxon>
        <taxon>Streptomyces</taxon>
    </lineage>
</organism>
<evidence type="ECO:0000313" key="2">
    <source>
        <dbReference type="Proteomes" id="UP001551210"/>
    </source>
</evidence>
<keyword evidence="2" id="KW-1185">Reference proteome</keyword>
<proteinExistence type="predicted"/>
<accession>A0ABV3D5D3</accession>
<comment type="caution">
    <text evidence="1">The sequence shown here is derived from an EMBL/GenBank/DDBJ whole genome shotgun (WGS) entry which is preliminary data.</text>
</comment>
<protein>
    <submittedName>
        <fullName evidence="1">Uncharacterized protein</fullName>
    </submittedName>
</protein>
<name>A0ABV3D5D3_STREX</name>
<dbReference type="RefSeq" id="WP_359215536.1">
    <property type="nucleotide sequence ID" value="NZ_JBEZAM010000075.1"/>
</dbReference>
<reference evidence="1 2" key="1">
    <citation type="submission" date="2024-06" db="EMBL/GenBank/DDBJ databases">
        <title>The Natural Products Discovery Center: Release of the First 8490 Sequenced Strains for Exploring Actinobacteria Biosynthetic Diversity.</title>
        <authorList>
            <person name="Kalkreuter E."/>
            <person name="Kautsar S.A."/>
            <person name="Yang D."/>
            <person name="Bader C.D."/>
            <person name="Teijaro C.N."/>
            <person name="Fluegel L."/>
            <person name="Davis C.M."/>
            <person name="Simpson J.R."/>
            <person name="Lauterbach L."/>
            <person name="Steele A.D."/>
            <person name="Gui C."/>
            <person name="Meng S."/>
            <person name="Li G."/>
            <person name="Viehrig K."/>
            <person name="Ye F."/>
            <person name="Su P."/>
            <person name="Kiefer A.F."/>
            <person name="Nichols A."/>
            <person name="Cepeda A.J."/>
            <person name="Yan W."/>
            <person name="Fan B."/>
            <person name="Jiang Y."/>
            <person name="Adhikari A."/>
            <person name="Zheng C.-J."/>
            <person name="Schuster L."/>
            <person name="Cowan T.M."/>
            <person name="Smanski M.J."/>
            <person name="Chevrette M.G."/>
            <person name="De Carvalho L.P.S."/>
            <person name="Shen B."/>
        </authorList>
    </citation>
    <scope>NUCLEOTIDE SEQUENCE [LARGE SCALE GENOMIC DNA]</scope>
    <source>
        <strain evidence="1 2">NPDC045705</strain>
    </source>
</reference>
<dbReference type="EMBL" id="JBEZAM010000075">
    <property type="protein sequence ID" value="MEU7297677.1"/>
    <property type="molecule type" value="Genomic_DNA"/>
</dbReference>
<dbReference type="Proteomes" id="UP001551210">
    <property type="component" value="Unassembled WGS sequence"/>
</dbReference>